<dbReference type="GO" id="GO:0035249">
    <property type="term" value="P:synaptic transmission, glutamatergic"/>
    <property type="evidence" value="ECO:0007669"/>
    <property type="project" value="Ensembl"/>
</dbReference>
<organism evidence="7 8">
    <name type="scientific">Ailuropoda melanoleuca</name>
    <name type="common">Giant panda</name>
    <dbReference type="NCBI Taxonomy" id="9646"/>
    <lineage>
        <taxon>Eukaryota</taxon>
        <taxon>Metazoa</taxon>
        <taxon>Chordata</taxon>
        <taxon>Craniata</taxon>
        <taxon>Vertebrata</taxon>
        <taxon>Euteleostomi</taxon>
        <taxon>Mammalia</taxon>
        <taxon>Eutheria</taxon>
        <taxon>Laurasiatheria</taxon>
        <taxon>Carnivora</taxon>
        <taxon>Caniformia</taxon>
        <taxon>Ursidae</taxon>
        <taxon>Ailuropoda</taxon>
    </lineage>
</organism>
<dbReference type="Pfam" id="PF14938">
    <property type="entry name" value="SNAP"/>
    <property type="match status" value="1"/>
</dbReference>
<dbReference type="GO" id="GO:0006886">
    <property type="term" value="P:intracellular protein transport"/>
    <property type="evidence" value="ECO:0007669"/>
    <property type="project" value="Ensembl"/>
</dbReference>
<dbReference type="GO" id="GO:0070044">
    <property type="term" value="C:synaptobrevin 2-SNAP-25-syntaxin-1a complex"/>
    <property type="evidence" value="ECO:0007669"/>
    <property type="project" value="Ensembl"/>
</dbReference>
<dbReference type="InterPro" id="IPR011990">
    <property type="entry name" value="TPR-like_helical_dom_sf"/>
</dbReference>
<evidence type="ECO:0000256" key="2">
    <source>
        <dbReference type="ARBA" id="ARBA00022448"/>
    </source>
</evidence>
<dbReference type="GO" id="GO:0098978">
    <property type="term" value="C:glutamatergic synapse"/>
    <property type="evidence" value="ECO:0007669"/>
    <property type="project" value="Ensembl"/>
</dbReference>
<keyword evidence="3" id="KW-0931">ER-Golgi transport</keyword>
<dbReference type="SUPFAM" id="SSF48452">
    <property type="entry name" value="TPR-like"/>
    <property type="match status" value="1"/>
</dbReference>
<evidence type="ECO:0000256" key="1">
    <source>
        <dbReference type="ARBA" id="ARBA00010050"/>
    </source>
</evidence>
<dbReference type="GO" id="GO:0005774">
    <property type="term" value="C:vacuolar membrane"/>
    <property type="evidence" value="ECO:0007669"/>
    <property type="project" value="TreeGrafter"/>
</dbReference>
<keyword evidence="4" id="KW-0653">Protein transport</keyword>
<dbReference type="Gene3D" id="1.25.40.10">
    <property type="entry name" value="Tetratricopeptide repeat domain"/>
    <property type="match status" value="2"/>
</dbReference>
<dbReference type="PRINTS" id="PR00448">
    <property type="entry name" value="NSFATTACHMNT"/>
</dbReference>
<dbReference type="GO" id="GO:0030182">
    <property type="term" value="P:neuron differentiation"/>
    <property type="evidence" value="ECO:0007669"/>
    <property type="project" value="Ensembl"/>
</dbReference>
<dbReference type="GO" id="GO:0005483">
    <property type="term" value="F:soluble NSF attachment protein activity"/>
    <property type="evidence" value="ECO:0007669"/>
    <property type="project" value="TreeGrafter"/>
</dbReference>
<dbReference type="GO" id="GO:0045176">
    <property type="term" value="P:apical protein localization"/>
    <property type="evidence" value="ECO:0007669"/>
    <property type="project" value="Ensembl"/>
</dbReference>
<dbReference type="PANTHER" id="PTHR13768">
    <property type="entry name" value="SOLUBLE NSF ATTACHMENT PROTEIN SNAP"/>
    <property type="match status" value="1"/>
</dbReference>
<dbReference type="GO" id="GO:0043195">
    <property type="term" value="C:terminal bouton"/>
    <property type="evidence" value="ECO:0007669"/>
    <property type="project" value="TreeGrafter"/>
</dbReference>
<name>A0A7N5K5N4_AILME</name>
<evidence type="ECO:0000256" key="5">
    <source>
        <dbReference type="SAM" id="Coils"/>
    </source>
</evidence>
<dbReference type="GeneTree" id="ENSGT00390000005826"/>
<keyword evidence="5" id="KW-0175">Coiled coil</keyword>
<dbReference type="InParanoid" id="A0A7N5K5N4"/>
<evidence type="ECO:0000256" key="4">
    <source>
        <dbReference type="ARBA" id="ARBA00022927"/>
    </source>
</evidence>
<feature type="coiled-coil region" evidence="5">
    <location>
        <begin position="89"/>
        <end position="149"/>
    </location>
</feature>
<evidence type="ECO:0000313" key="7">
    <source>
        <dbReference type="Ensembl" id="ENSAMEP00000035286.1"/>
    </source>
</evidence>
<dbReference type="GO" id="GO:0007420">
    <property type="term" value="P:brain development"/>
    <property type="evidence" value="ECO:0007669"/>
    <property type="project" value="Ensembl"/>
</dbReference>
<reference evidence="7" key="2">
    <citation type="submission" date="2025-08" db="UniProtKB">
        <authorList>
            <consortium name="Ensembl"/>
        </authorList>
    </citation>
    <scope>IDENTIFICATION</scope>
</reference>
<dbReference type="GO" id="GO:0035494">
    <property type="term" value="P:SNARE complex disassembly"/>
    <property type="evidence" value="ECO:0007669"/>
    <property type="project" value="Ensembl"/>
</dbReference>
<reference evidence="7 8" key="1">
    <citation type="journal article" date="2010" name="Nature">
        <title>The sequence and de novo assembly of the giant panda genome.</title>
        <authorList>
            <person name="Li R."/>
            <person name="Fan W."/>
            <person name="Tian G."/>
            <person name="Zhu H."/>
            <person name="He L."/>
            <person name="Cai J."/>
            <person name="Huang Q."/>
            <person name="Cai Q."/>
            <person name="Li B."/>
            <person name="Bai Y."/>
            <person name="Zhang Z."/>
            <person name="Zhang Y."/>
            <person name="Wang W."/>
            <person name="Li J."/>
            <person name="Wei F."/>
            <person name="Li H."/>
            <person name="Jian M."/>
            <person name="Li J."/>
            <person name="Zhang Z."/>
            <person name="Nielsen R."/>
            <person name="Li D."/>
            <person name="Gu W."/>
            <person name="Yang Z."/>
            <person name="Xuan Z."/>
            <person name="Ryder O.A."/>
            <person name="Leung F.C."/>
            <person name="Zhou Y."/>
            <person name="Cao J."/>
            <person name="Sun X."/>
            <person name="Fu Y."/>
            <person name="Fang X."/>
            <person name="Guo X."/>
            <person name="Wang B."/>
            <person name="Hou R."/>
            <person name="Shen F."/>
            <person name="Mu B."/>
            <person name="Ni P."/>
            <person name="Lin R."/>
            <person name="Qian W."/>
            <person name="Wang G."/>
            <person name="Yu C."/>
            <person name="Nie W."/>
            <person name="Wang J."/>
            <person name="Wu Z."/>
            <person name="Liang H."/>
            <person name="Min J."/>
            <person name="Wu Q."/>
            <person name="Cheng S."/>
            <person name="Ruan J."/>
            <person name="Wang M."/>
            <person name="Shi Z."/>
            <person name="Wen M."/>
            <person name="Liu B."/>
            <person name="Ren X."/>
            <person name="Zheng H."/>
            <person name="Dong D."/>
            <person name="Cook K."/>
            <person name="Shan G."/>
            <person name="Zhang H."/>
            <person name="Kosiol C."/>
            <person name="Xie X."/>
            <person name="Lu Z."/>
            <person name="Zheng H."/>
            <person name="Li Y."/>
            <person name="Steiner C.C."/>
            <person name="Lam T.T."/>
            <person name="Lin S."/>
            <person name="Zhang Q."/>
            <person name="Li G."/>
            <person name="Tian J."/>
            <person name="Gong T."/>
            <person name="Liu H."/>
            <person name="Zhang D."/>
            <person name="Fang L."/>
            <person name="Ye C."/>
            <person name="Zhang J."/>
            <person name="Hu W."/>
            <person name="Xu A."/>
            <person name="Ren Y."/>
            <person name="Zhang G."/>
            <person name="Bruford M.W."/>
            <person name="Li Q."/>
            <person name="Ma L."/>
            <person name="Guo Y."/>
            <person name="An N."/>
            <person name="Hu Y."/>
            <person name="Zheng Y."/>
            <person name="Shi Y."/>
            <person name="Li Z."/>
            <person name="Liu Q."/>
            <person name="Chen Y."/>
            <person name="Zhao J."/>
            <person name="Qu N."/>
            <person name="Zhao S."/>
            <person name="Tian F."/>
            <person name="Wang X."/>
            <person name="Wang H."/>
            <person name="Xu L."/>
            <person name="Liu X."/>
            <person name="Vinar T."/>
            <person name="Wang Y."/>
            <person name="Lam T.W."/>
            <person name="Yiu S.M."/>
            <person name="Liu S."/>
            <person name="Zhang H."/>
            <person name="Li D."/>
            <person name="Huang Y."/>
            <person name="Wang X."/>
            <person name="Yang G."/>
            <person name="Jiang Z."/>
            <person name="Wang J."/>
            <person name="Qin N."/>
            <person name="Li L."/>
            <person name="Li J."/>
            <person name="Bolund L."/>
            <person name="Kristiansen K."/>
            <person name="Wong G.K."/>
            <person name="Olson M."/>
            <person name="Zhang X."/>
            <person name="Li S."/>
            <person name="Yang H."/>
            <person name="Wang J."/>
            <person name="Wang J."/>
        </authorList>
    </citation>
    <scope>NUCLEOTIDE SEQUENCE [LARGE SCALE GENOMIC DNA]</scope>
</reference>
<dbReference type="InterPro" id="IPR000744">
    <property type="entry name" value="NSF_attach"/>
</dbReference>
<keyword evidence="8" id="KW-1185">Reference proteome</keyword>
<dbReference type="GO" id="GO:0016082">
    <property type="term" value="P:synaptic vesicle priming"/>
    <property type="evidence" value="ECO:0007669"/>
    <property type="project" value="Ensembl"/>
</dbReference>
<dbReference type="GO" id="GO:0010807">
    <property type="term" value="P:regulation of synaptic vesicle priming"/>
    <property type="evidence" value="ECO:0007669"/>
    <property type="project" value="Ensembl"/>
</dbReference>
<dbReference type="Proteomes" id="UP000008912">
    <property type="component" value="Unassembled WGS sequence"/>
</dbReference>
<evidence type="ECO:0000256" key="6">
    <source>
        <dbReference type="SAM" id="MobiDB-lite"/>
    </source>
</evidence>
<protein>
    <submittedName>
        <fullName evidence="7">NSF attachment protein alpha</fullName>
    </submittedName>
</protein>
<dbReference type="PANTHER" id="PTHR13768:SF23">
    <property type="entry name" value="ALPHA-SOLUBLE NSF ATTACHMENT PROTEIN"/>
    <property type="match status" value="1"/>
</dbReference>
<dbReference type="GO" id="GO:0019905">
    <property type="term" value="F:syntaxin binding"/>
    <property type="evidence" value="ECO:0007669"/>
    <property type="project" value="Ensembl"/>
</dbReference>
<reference evidence="7" key="3">
    <citation type="submission" date="2025-09" db="UniProtKB">
        <authorList>
            <consortium name="Ensembl"/>
        </authorList>
    </citation>
    <scope>IDENTIFICATION</scope>
</reference>
<dbReference type="AlphaFoldDB" id="A0A7N5K5N4"/>
<dbReference type="Ensembl" id="ENSAMET00000039535.1">
    <property type="protein sequence ID" value="ENSAMEP00000035286.1"/>
    <property type="gene ID" value="ENSAMEG00000008104.2"/>
</dbReference>
<accession>A0A7N5K5N4</accession>
<evidence type="ECO:0000313" key="8">
    <source>
        <dbReference type="Proteomes" id="UP000008912"/>
    </source>
</evidence>
<feature type="region of interest" description="Disordered" evidence="6">
    <location>
        <begin position="245"/>
        <end position="266"/>
    </location>
</feature>
<keyword evidence="2" id="KW-0813">Transport</keyword>
<proteinExistence type="inferred from homology"/>
<comment type="similarity">
    <text evidence="1">Belongs to the SNAP family.</text>
</comment>
<evidence type="ECO:0000256" key="3">
    <source>
        <dbReference type="ARBA" id="ARBA00022892"/>
    </source>
</evidence>
<sequence length="326" mass="34979">MDNSGKEAEAMALLAEAERKVKNSQSFFSGLFGGSSKIEEACEIYTRAANMFKMAKNWSEAINCLMRAIEIYTDMGRFTIAAKHHISIAEIYETELVDIEKAIAHYEQSADYYKGEESNSSANKCLLKVAGYAAQLEQYQKAIDIYEQVGTGGAPGPALQEGTVPVVCTVLPPPAFLSSSLHHPPGAPPVLTWLKLSPPMTPRGVLTLSLRASHRELPGRPRVLEGMGRITEVWGGQRELRSLQEGDRKVQSLTHGGRGREGASRGCAGSPGLCGEGWAGQAVLGVQLGQEKGRQLALEERGVGATSHVPAACRPSAHRVPASRGA</sequence>
<gene>
    <name evidence="7" type="primary">NAPA</name>
</gene>